<evidence type="ECO:0000256" key="6">
    <source>
        <dbReference type="SAM" id="MobiDB-lite"/>
    </source>
</evidence>
<feature type="transmembrane region" description="Helical" evidence="7">
    <location>
        <begin position="780"/>
        <end position="800"/>
    </location>
</feature>
<dbReference type="PANTHER" id="PTHR47804:SF1">
    <property type="entry name" value="DUF2421 DOMAIN-CONTAINING PROTEIN"/>
    <property type="match status" value="1"/>
</dbReference>
<keyword evidence="10" id="KW-1185">Reference proteome</keyword>
<evidence type="ECO:0000256" key="7">
    <source>
        <dbReference type="SAM" id="Phobius"/>
    </source>
</evidence>
<sequence length="1087" mass="121820">MSERSQENNDCASSNHEEFTGNVLFSMSPQAAPAGPSTPLIRKSRKISRRSFRNATFIIPSTRERVRRHFTLRNSANFDGPLDTDQTASLLPFHRHISTGNFTRAFECTKASAKDLWKWLQTRQGRGVIKCSIAYVIACMATFVPLLYNFLGRGDGKHLVATIVVYFHPARSGGSMVEAVMLGTIAFLYAAFISVASMAVSVLCETQFELIELGYTLVLIIFVGGGLGLVGWIKQRMGSPLVGVACSLASLAIITVITKENAVQTGIFSDDKITQVMKMLIMAMIITTIVNLVFWPISARQDLRQSMIDTTFAISALLTTITTSFLQGSDDELKSSAFRAATKRYTSEFTALSKNLREAKAEHYFLGTEDQYRVERKIVNCMERLAQDIGGLRSAATTQFTLLQETFPNGNTGIMSPKKPHGMASYGTITGTTRMKLERFNSLTAIEEAAEEDSGREESSSRPSFERTGTMDSDATDLMAIRTPSDIFARFLRHLGPSMKSLVFTMQQILDELPFGPGPEFKIVINENFLLSLSDALDMYRKAREEALAQLYRAKDPEREKSVEADFEEVAASCGHYSFCLQDFAEGIQKYLEVLEELKEELQGPQKRSWNWVKFWSWKTEERDAESDLAQNSNDIFYTRKIKKANLAIPKVRRIPKRSLSRRLYQAAAFLEREDIRYAIKVGVGAALWAMFAFIPATRPFYQFWRGEWGLLSYMLVCSITTGTSNTTAMARTSGTLIGAGIAIIIWVMCQGNPYALGFCGWLVCLGGFYIIVVEGRGPFGRFILLTYNLSALYAYSLSIRQGEDDDDEGGVNPIITEIALHRVASVACGCLWGLFIVRVIWPYSARSHFKEGLSTLWLRMGLIWKRDPLSAILSSDIHASYMNLTDEFALQAQLKHLDSLRASAKGEFELRGPFKSAPFARIMESTRRMLEAFHSMNAVIAQNLVASPGEIALLRFTVEERKELCGRICHLFQVMASSLMLEYPVAVNDAMPSMRSPRDRLLSRIYKFRSCEVGVGAIKDKSEEDRNAEGVREGGCEREEWMAVAKDEDYALLYAYALVTGQLAEEIEKVEKEIESLFGVLDESRW</sequence>
<feature type="transmembrane region" description="Helical" evidence="7">
    <location>
        <begin position="755"/>
        <end position="773"/>
    </location>
</feature>
<feature type="transmembrane region" description="Helical" evidence="7">
    <location>
        <begin position="179"/>
        <end position="203"/>
    </location>
</feature>
<feature type="transmembrane region" description="Helical" evidence="7">
    <location>
        <begin position="279"/>
        <end position="298"/>
    </location>
</feature>
<accession>A0A1B8G9E6</accession>
<comment type="subcellular location">
    <subcellularLocation>
        <location evidence="1">Membrane</location>
        <topology evidence="1">Multi-pass membrane protein</topology>
    </subcellularLocation>
</comment>
<dbReference type="RefSeq" id="XP_018126164.1">
    <property type="nucleotide sequence ID" value="XM_018278697.2"/>
</dbReference>
<evidence type="ECO:0000256" key="2">
    <source>
        <dbReference type="ARBA" id="ARBA00022692"/>
    </source>
</evidence>
<feature type="transmembrane region" description="Helical" evidence="7">
    <location>
        <begin position="678"/>
        <end position="698"/>
    </location>
</feature>
<dbReference type="PANTHER" id="PTHR47804">
    <property type="entry name" value="60S RIBOSOMAL PROTEIN L19"/>
    <property type="match status" value="1"/>
</dbReference>
<evidence type="ECO:0000313" key="10">
    <source>
        <dbReference type="Proteomes" id="UP000091956"/>
    </source>
</evidence>
<gene>
    <name evidence="9" type="ORF">VE01_09283</name>
</gene>
<dbReference type="Proteomes" id="UP000091956">
    <property type="component" value="Unassembled WGS sequence"/>
</dbReference>
<feature type="coiled-coil region" evidence="5">
    <location>
        <begin position="581"/>
        <end position="608"/>
    </location>
</feature>
<dbReference type="STRING" id="342668.A0A1B8G9E6"/>
<dbReference type="GO" id="GO:0016020">
    <property type="term" value="C:membrane"/>
    <property type="evidence" value="ECO:0007669"/>
    <property type="project" value="UniProtKB-SubCell"/>
</dbReference>
<keyword evidence="3 7" id="KW-1133">Transmembrane helix</keyword>
<dbReference type="EMBL" id="KV460268">
    <property type="protein sequence ID" value="OBT92431.1"/>
    <property type="molecule type" value="Genomic_DNA"/>
</dbReference>
<evidence type="ECO:0000256" key="5">
    <source>
        <dbReference type="SAM" id="Coils"/>
    </source>
</evidence>
<evidence type="ECO:0000256" key="3">
    <source>
        <dbReference type="ARBA" id="ARBA00022989"/>
    </source>
</evidence>
<reference evidence="10" key="2">
    <citation type="journal article" date="2018" name="Nat. Commun.">
        <title>Extreme sensitivity to ultraviolet light in the fungal pathogen causing white-nose syndrome of bats.</title>
        <authorList>
            <person name="Palmer J.M."/>
            <person name="Drees K.P."/>
            <person name="Foster J.T."/>
            <person name="Lindner D.L."/>
        </authorList>
    </citation>
    <scope>NUCLEOTIDE SEQUENCE [LARGE SCALE GENOMIC DNA]</scope>
    <source>
        <strain evidence="10">UAMH 10579</strain>
    </source>
</reference>
<dbReference type="OrthoDB" id="2306at2759"/>
<dbReference type="InterPro" id="IPR052430">
    <property type="entry name" value="IVT-Associated"/>
</dbReference>
<reference evidence="9 10" key="1">
    <citation type="submission" date="2016-03" db="EMBL/GenBank/DDBJ databases">
        <title>Comparative genomics of Pseudogymnoascus destructans, the fungus causing white-nose syndrome of bats.</title>
        <authorList>
            <person name="Palmer J.M."/>
            <person name="Drees K.P."/>
            <person name="Foster J.T."/>
            <person name="Lindner D.L."/>
        </authorList>
    </citation>
    <scope>NUCLEOTIDE SEQUENCE [LARGE SCALE GENOMIC DNA]</scope>
    <source>
        <strain evidence="9 10">UAMH 10579</strain>
    </source>
</reference>
<feature type="transmembrane region" description="Helical" evidence="7">
    <location>
        <begin position="820"/>
        <end position="842"/>
    </location>
</feature>
<feature type="region of interest" description="Disordered" evidence="6">
    <location>
        <begin position="447"/>
        <end position="471"/>
    </location>
</feature>
<keyword evidence="2 7" id="KW-0812">Transmembrane</keyword>
<dbReference type="InterPro" id="IPR049453">
    <property type="entry name" value="Memb_transporter_dom"/>
</dbReference>
<evidence type="ECO:0000256" key="4">
    <source>
        <dbReference type="ARBA" id="ARBA00023136"/>
    </source>
</evidence>
<keyword evidence="5" id="KW-0175">Coiled coil</keyword>
<dbReference type="Pfam" id="PF13515">
    <property type="entry name" value="FUSC_2"/>
    <property type="match status" value="1"/>
</dbReference>
<feature type="transmembrane region" description="Helical" evidence="7">
    <location>
        <begin position="127"/>
        <end position="148"/>
    </location>
</feature>
<feature type="transmembrane region" description="Helical" evidence="7">
    <location>
        <begin position="729"/>
        <end position="749"/>
    </location>
</feature>
<name>A0A1B8G9E6_9PEZI</name>
<evidence type="ECO:0000313" key="9">
    <source>
        <dbReference type="EMBL" id="OBT92431.1"/>
    </source>
</evidence>
<evidence type="ECO:0000256" key="1">
    <source>
        <dbReference type="ARBA" id="ARBA00004141"/>
    </source>
</evidence>
<protein>
    <recommendedName>
        <fullName evidence="8">Integral membrane bound transporter domain-containing protein</fullName>
    </recommendedName>
</protein>
<organism evidence="9 10">
    <name type="scientific">Pseudogymnoascus verrucosus</name>
    <dbReference type="NCBI Taxonomy" id="342668"/>
    <lineage>
        <taxon>Eukaryota</taxon>
        <taxon>Fungi</taxon>
        <taxon>Dikarya</taxon>
        <taxon>Ascomycota</taxon>
        <taxon>Pezizomycotina</taxon>
        <taxon>Leotiomycetes</taxon>
        <taxon>Thelebolales</taxon>
        <taxon>Thelebolaceae</taxon>
        <taxon>Pseudogymnoascus</taxon>
    </lineage>
</organism>
<keyword evidence="4 7" id="KW-0472">Membrane</keyword>
<feature type="domain" description="Integral membrane bound transporter" evidence="8">
    <location>
        <begin position="701"/>
        <end position="837"/>
    </location>
</feature>
<feature type="transmembrane region" description="Helical" evidence="7">
    <location>
        <begin position="239"/>
        <end position="258"/>
    </location>
</feature>
<feature type="transmembrane region" description="Helical" evidence="7">
    <location>
        <begin position="215"/>
        <end position="233"/>
    </location>
</feature>
<evidence type="ECO:0000259" key="8">
    <source>
        <dbReference type="Pfam" id="PF13515"/>
    </source>
</evidence>
<dbReference type="GeneID" id="28842669"/>
<proteinExistence type="predicted"/>
<dbReference type="AlphaFoldDB" id="A0A1B8G9E6"/>